<dbReference type="SUPFAM" id="SSF51735">
    <property type="entry name" value="NAD(P)-binding Rossmann-fold domains"/>
    <property type="match status" value="1"/>
</dbReference>
<comment type="cofactor">
    <cofactor evidence="1 6">
        <name>Zn(2+)</name>
        <dbReference type="ChEBI" id="CHEBI:29105"/>
    </cofactor>
</comment>
<evidence type="ECO:0000256" key="1">
    <source>
        <dbReference type="ARBA" id="ARBA00001947"/>
    </source>
</evidence>
<sequence>MRAGVFRGAGRIDVEEVPDPSAGPGDVLLEVAACGVCGSDLHAWTSGPDDPTGHVMGHEFAGTVLDVGAEVTGIRPGDRLTGLPIQPCGACRRCRAGLGHLCAVWTTRSIAFGLPGAFAERLRIPDARLGHNVHRLPDDLPTEHGALVEPLAVAVHAVRRAPVRAGAPALVLGLGPIGLHAGQALRAAGADPVFGLDRSPARLAVAERLGLVPVADAADLPAGVDVVVEASGAPALVERAVAATAPGGTVVLVALYHRTVPFDAMLAVQREVTVRGSANVTPQDFRDALDLLATGRAQVAPLISHRLPLTGIAEAFRTQNDPDTSVKVLVTGADAHPTP</sequence>
<dbReference type="InterPro" id="IPR013154">
    <property type="entry name" value="ADH-like_N"/>
</dbReference>
<evidence type="ECO:0000256" key="5">
    <source>
        <dbReference type="ARBA" id="ARBA00023002"/>
    </source>
</evidence>
<dbReference type="PANTHER" id="PTHR43161:SF23">
    <property type="entry name" value="(R,R)-BUTANEDIOL DEHYDROGENASE-RELATED"/>
    <property type="match status" value="1"/>
</dbReference>
<evidence type="ECO:0000259" key="7">
    <source>
        <dbReference type="SMART" id="SM00829"/>
    </source>
</evidence>
<name>A0ABT1A8U2_9PSEU</name>
<keyword evidence="4 6" id="KW-0862">Zinc</keyword>
<gene>
    <name evidence="8" type="ORF">KDL28_28865</name>
</gene>
<dbReference type="InterPro" id="IPR011032">
    <property type="entry name" value="GroES-like_sf"/>
</dbReference>
<dbReference type="SMART" id="SM00829">
    <property type="entry name" value="PKS_ER"/>
    <property type="match status" value="1"/>
</dbReference>
<dbReference type="Pfam" id="PF08240">
    <property type="entry name" value="ADH_N"/>
    <property type="match status" value="1"/>
</dbReference>
<dbReference type="EMBL" id="JAGSOV010000061">
    <property type="protein sequence ID" value="MCO1659089.1"/>
    <property type="molecule type" value="Genomic_DNA"/>
</dbReference>
<feature type="domain" description="Enoyl reductase (ER)" evidence="7">
    <location>
        <begin position="8"/>
        <end position="330"/>
    </location>
</feature>
<evidence type="ECO:0000256" key="3">
    <source>
        <dbReference type="ARBA" id="ARBA00022723"/>
    </source>
</evidence>
<organism evidence="8 9">
    <name type="scientific">Pseudonocardia humida</name>
    <dbReference type="NCBI Taxonomy" id="2800819"/>
    <lineage>
        <taxon>Bacteria</taxon>
        <taxon>Bacillati</taxon>
        <taxon>Actinomycetota</taxon>
        <taxon>Actinomycetes</taxon>
        <taxon>Pseudonocardiales</taxon>
        <taxon>Pseudonocardiaceae</taxon>
        <taxon>Pseudonocardia</taxon>
    </lineage>
</organism>
<proteinExistence type="inferred from homology"/>
<dbReference type="Gene3D" id="3.90.180.10">
    <property type="entry name" value="Medium-chain alcohol dehydrogenases, catalytic domain"/>
    <property type="match status" value="1"/>
</dbReference>
<dbReference type="InterPro" id="IPR002328">
    <property type="entry name" value="ADH_Zn_CS"/>
</dbReference>
<protein>
    <submittedName>
        <fullName evidence="8">Alcohol dehydrogenase catalytic domain-containing protein</fullName>
    </submittedName>
</protein>
<comment type="similarity">
    <text evidence="2 6">Belongs to the zinc-containing alcohol dehydrogenase family.</text>
</comment>
<dbReference type="Pfam" id="PF00107">
    <property type="entry name" value="ADH_zinc_N"/>
    <property type="match status" value="1"/>
</dbReference>
<dbReference type="SUPFAM" id="SSF50129">
    <property type="entry name" value="GroES-like"/>
    <property type="match status" value="1"/>
</dbReference>
<dbReference type="RefSeq" id="WP_252443707.1">
    <property type="nucleotide sequence ID" value="NZ_JAGSOV010000061.1"/>
</dbReference>
<dbReference type="PROSITE" id="PS00059">
    <property type="entry name" value="ADH_ZINC"/>
    <property type="match status" value="1"/>
</dbReference>
<reference evidence="8" key="1">
    <citation type="submission" date="2021-04" db="EMBL/GenBank/DDBJ databases">
        <title>Pseudonocardia sp. nov., isolated from sandy soil of mangrove forest.</title>
        <authorList>
            <person name="Zan Z."/>
            <person name="Huang R."/>
            <person name="Liu W."/>
        </authorList>
    </citation>
    <scope>NUCLEOTIDE SEQUENCE</scope>
    <source>
        <strain evidence="8">S2-4</strain>
    </source>
</reference>
<keyword evidence="5" id="KW-0560">Oxidoreductase</keyword>
<comment type="caution">
    <text evidence="8">The sequence shown here is derived from an EMBL/GenBank/DDBJ whole genome shotgun (WGS) entry which is preliminary data.</text>
</comment>
<evidence type="ECO:0000256" key="6">
    <source>
        <dbReference type="RuleBase" id="RU361277"/>
    </source>
</evidence>
<dbReference type="InterPro" id="IPR020843">
    <property type="entry name" value="ER"/>
</dbReference>
<dbReference type="InterPro" id="IPR013149">
    <property type="entry name" value="ADH-like_C"/>
</dbReference>
<dbReference type="PANTHER" id="PTHR43161">
    <property type="entry name" value="SORBITOL DEHYDROGENASE"/>
    <property type="match status" value="1"/>
</dbReference>
<evidence type="ECO:0000256" key="2">
    <source>
        <dbReference type="ARBA" id="ARBA00008072"/>
    </source>
</evidence>
<evidence type="ECO:0000313" key="9">
    <source>
        <dbReference type="Proteomes" id="UP001165283"/>
    </source>
</evidence>
<keyword evidence="9" id="KW-1185">Reference proteome</keyword>
<dbReference type="InterPro" id="IPR036291">
    <property type="entry name" value="NAD(P)-bd_dom_sf"/>
</dbReference>
<keyword evidence="3 6" id="KW-0479">Metal-binding</keyword>
<accession>A0ABT1A8U2</accession>
<dbReference type="Gene3D" id="3.40.50.720">
    <property type="entry name" value="NAD(P)-binding Rossmann-like Domain"/>
    <property type="match status" value="1"/>
</dbReference>
<dbReference type="Proteomes" id="UP001165283">
    <property type="component" value="Unassembled WGS sequence"/>
</dbReference>
<evidence type="ECO:0000256" key="4">
    <source>
        <dbReference type="ARBA" id="ARBA00022833"/>
    </source>
</evidence>
<evidence type="ECO:0000313" key="8">
    <source>
        <dbReference type="EMBL" id="MCO1659089.1"/>
    </source>
</evidence>